<keyword evidence="4" id="KW-1185">Reference proteome</keyword>
<dbReference type="AlphaFoldDB" id="A0A8X6RS46"/>
<reference evidence="3" key="1">
    <citation type="submission" date="2020-08" db="EMBL/GenBank/DDBJ databases">
        <title>Multicomponent nature underlies the extraordinary mechanical properties of spider dragline silk.</title>
        <authorList>
            <person name="Kono N."/>
            <person name="Nakamura H."/>
            <person name="Mori M."/>
            <person name="Yoshida Y."/>
            <person name="Ohtoshi R."/>
            <person name="Malay A.D."/>
            <person name="Moran D.A.P."/>
            <person name="Tomita M."/>
            <person name="Numata K."/>
            <person name="Arakawa K."/>
        </authorList>
    </citation>
    <scope>NUCLEOTIDE SEQUENCE</scope>
</reference>
<dbReference type="InterPro" id="IPR036397">
    <property type="entry name" value="RNaseH_sf"/>
</dbReference>
<feature type="compositionally biased region" description="Basic and acidic residues" evidence="1">
    <location>
        <begin position="95"/>
        <end position="105"/>
    </location>
</feature>
<feature type="compositionally biased region" description="Polar residues" evidence="1">
    <location>
        <begin position="106"/>
        <end position="115"/>
    </location>
</feature>
<evidence type="ECO:0000259" key="2">
    <source>
        <dbReference type="Pfam" id="PF13358"/>
    </source>
</evidence>
<dbReference type="EMBL" id="BMAU01021187">
    <property type="protein sequence ID" value="GFX95490.1"/>
    <property type="molecule type" value="Genomic_DNA"/>
</dbReference>
<sequence>MDDNARPHRANIVDECLQSEDITRRDWPAYSPDLNPVEHVFRFGLDLLHLRAKTALSADDWISWMPQPANLTVRCPQRYVFLFSFFIETRGESETYKKDGTDKDYTTNSQRFNIS</sequence>
<dbReference type="Proteomes" id="UP000887159">
    <property type="component" value="Unassembled WGS sequence"/>
</dbReference>
<dbReference type="Gene3D" id="3.30.420.10">
    <property type="entry name" value="Ribonuclease H-like superfamily/Ribonuclease H"/>
    <property type="match status" value="1"/>
</dbReference>
<dbReference type="InterPro" id="IPR038717">
    <property type="entry name" value="Tc1-like_DDE_dom"/>
</dbReference>
<name>A0A8X6RS46_TRICX</name>
<dbReference type="GO" id="GO:0003676">
    <property type="term" value="F:nucleic acid binding"/>
    <property type="evidence" value="ECO:0007669"/>
    <property type="project" value="InterPro"/>
</dbReference>
<protein>
    <submittedName>
        <fullName evidence="3">Transposable element Tcb1 transposase</fullName>
    </submittedName>
</protein>
<gene>
    <name evidence="3" type="primary">TCB1_596</name>
    <name evidence="3" type="ORF">TNCV_4825051</name>
</gene>
<evidence type="ECO:0000313" key="3">
    <source>
        <dbReference type="EMBL" id="GFX95490.1"/>
    </source>
</evidence>
<evidence type="ECO:0000313" key="4">
    <source>
        <dbReference type="Proteomes" id="UP000887159"/>
    </source>
</evidence>
<proteinExistence type="predicted"/>
<accession>A0A8X6RS46</accession>
<evidence type="ECO:0000256" key="1">
    <source>
        <dbReference type="SAM" id="MobiDB-lite"/>
    </source>
</evidence>
<organism evidence="3 4">
    <name type="scientific">Trichonephila clavipes</name>
    <name type="common">Golden silk orbweaver</name>
    <name type="synonym">Nephila clavipes</name>
    <dbReference type="NCBI Taxonomy" id="2585209"/>
    <lineage>
        <taxon>Eukaryota</taxon>
        <taxon>Metazoa</taxon>
        <taxon>Ecdysozoa</taxon>
        <taxon>Arthropoda</taxon>
        <taxon>Chelicerata</taxon>
        <taxon>Arachnida</taxon>
        <taxon>Araneae</taxon>
        <taxon>Araneomorphae</taxon>
        <taxon>Entelegynae</taxon>
        <taxon>Araneoidea</taxon>
        <taxon>Nephilidae</taxon>
        <taxon>Trichonephila</taxon>
    </lineage>
</organism>
<feature type="domain" description="Tc1-like transposase DDE" evidence="2">
    <location>
        <begin position="3"/>
        <end position="42"/>
    </location>
</feature>
<dbReference type="Pfam" id="PF13358">
    <property type="entry name" value="DDE_3"/>
    <property type="match status" value="1"/>
</dbReference>
<comment type="caution">
    <text evidence="3">The sequence shown here is derived from an EMBL/GenBank/DDBJ whole genome shotgun (WGS) entry which is preliminary data.</text>
</comment>
<feature type="region of interest" description="Disordered" evidence="1">
    <location>
        <begin position="95"/>
        <end position="115"/>
    </location>
</feature>